<evidence type="ECO:0000313" key="6">
    <source>
        <dbReference type="Proteomes" id="UP001229421"/>
    </source>
</evidence>
<dbReference type="SUPFAM" id="SSF56784">
    <property type="entry name" value="HAD-like"/>
    <property type="match status" value="1"/>
</dbReference>
<keyword evidence="6" id="KW-1185">Reference proteome</keyword>
<dbReference type="GO" id="GO:0005992">
    <property type="term" value="P:trehalose biosynthetic process"/>
    <property type="evidence" value="ECO:0007669"/>
    <property type="project" value="InterPro"/>
</dbReference>
<organism evidence="5 6">
    <name type="scientific">Tagetes erecta</name>
    <name type="common">African marigold</name>
    <dbReference type="NCBI Taxonomy" id="13708"/>
    <lineage>
        <taxon>Eukaryota</taxon>
        <taxon>Viridiplantae</taxon>
        <taxon>Streptophyta</taxon>
        <taxon>Embryophyta</taxon>
        <taxon>Tracheophyta</taxon>
        <taxon>Spermatophyta</taxon>
        <taxon>Magnoliopsida</taxon>
        <taxon>eudicotyledons</taxon>
        <taxon>Gunneridae</taxon>
        <taxon>Pentapetalae</taxon>
        <taxon>asterids</taxon>
        <taxon>campanulids</taxon>
        <taxon>Asterales</taxon>
        <taxon>Asteraceae</taxon>
        <taxon>Asteroideae</taxon>
        <taxon>Heliantheae alliance</taxon>
        <taxon>Tageteae</taxon>
        <taxon>Tagetes</taxon>
    </lineage>
</organism>
<proteinExistence type="predicted"/>
<evidence type="ECO:0000256" key="3">
    <source>
        <dbReference type="ARBA" id="ARBA00022801"/>
    </source>
</evidence>
<dbReference type="Proteomes" id="UP001229421">
    <property type="component" value="Unassembled WGS sequence"/>
</dbReference>
<evidence type="ECO:0000256" key="1">
    <source>
        <dbReference type="ARBA" id="ARBA00000500"/>
    </source>
</evidence>
<dbReference type="PANTHER" id="PTHR43768">
    <property type="entry name" value="TREHALOSE 6-PHOSPHATE PHOSPHATASE"/>
    <property type="match status" value="1"/>
</dbReference>
<dbReference type="InterPro" id="IPR036412">
    <property type="entry name" value="HAD-like_sf"/>
</dbReference>
<evidence type="ECO:0000313" key="5">
    <source>
        <dbReference type="EMBL" id="KAK1411567.1"/>
    </source>
</evidence>
<comment type="caution">
    <text evidence="5">The sequence shown here is derived from an EMBL/GenBank/DDBJ whole genome shotgun (WGS) entry which is preliminary data.</text>
</comment>
<keyword evidence="3" id="KW-0378">Hydrolase</keyword>
<dbReference type="InterPro" id="IPR023214">
    <property type="entry name" value="HAD_sf"/>
</dbReference>
<dbReference type="EMBL" id="JAUHHV010000010">
    <property type="protein sequence ID" value="KAK1411567.1"/>
    <property type="molecule type" value="Genomic_DNA"/>
</dbReference>
<dbReference type="InterPro" id="IPR003337">
    <property type="entry name" value="Trehalose_PPase"/>
</dbReference>
<name>A0AAD8JZL1_TARER</name>
<reference evidence="5" key="1">
    <citation type="journal article" date="2023" name="bioRxiv">
        <title>Improved chromosome-level genome assembly for marigold (Tagetes erecta).</title>
        <authorList>
            <person name="Jiang F."/>
            <person name="Yuan L."/>
            <person name="Wang S."/>
            <person name="Wang H."/>
            <person name="Xu D."/>
            <person name="Wang A."/>
            <person name="Fan W."/>
        </authorList>
    </citation>
    <scope>NUCLEOTIDE SEQUENCE</scope>
    <source>
        <strain evidence="5">WSJ</strain>
        <tissue evidence="5">Leaf</tissue>
    </source>
</reference>
<dbReference type="InterPro" id="IPR044651">
    <property type="entry name" value="OTSB-like"/>
</dbReference>
<sequence length="121" mass="13530">MRAAVRNVAKYIPTAIISGRSCEKVHKFVGLKELYYAGSHGMDIMGPVQPPTDHRIEAIEGNLYQPASEFLPMINEVFVSLVEITKDIEGAKMYEGEWFLGPLPVLVASEVQEEGRHLQED</sequence>
<comment type="cofactor">
    <cofactor evidence="2">
        <name>a divalent metal cation</name>
        <dbReference type="ChEBI" id="CHEBI:60240"/>
    </cofactor>
</comment>
<comment type="function">
    <text evidence="4">Removes the phosphate from trehalose 6-phosphate to produce free trehalose. Trehalose accumulation in plant may improve abiotic stress tolerance.</text>
</comment>
<protein>
    <recommendedName>
        <fullName evidence="7">Trehalose-phosphatase</fullName>
    </recommendedName>
</protein>
<gene>
    <name evidence="5" type="ORF">QVD17_38117</name>
</gene>
<accession>A0AAD8JZL1</accession>
<evidence type="ECO:0008006" key="7">
    <source>
        <dbReference type="Google" id="ProtNLM"/>
    </source>
</evidence>
<evidence type="ECO:0000256" key="4">
    <source>
        <dbReference type="ARBA" id="ARBA00025274"/>
    </source>
</evidence>
<dbReference type="Pfam" id="PF02358">
    <property type="entry name" value="Trehalose_PPase"/>
    <property type="match status" value="1"/>
</dbReference>
<dbReference type="AlphaFoldDB" id="A0AAD8JZL1"/>
<dbReference type="GO" id="GO:0004805">
    <property type="term" value="F:trehalose-phosphatase activity"/>
    <property type="evidence" value="ECO:0007669"/>
    <property type="project" value="UniProtKB-EC"/>
</dbReference>
<evidence type="ECO:0000256" key="2">
    <source>
        <dbReference type="ARBA" id="ARBA00001968"/>
    </source>
</evidence>
<comment type="catalytic activity">
    <reaction evidence="1">
        <text>alpha,alpha-trehalose 6-phosphate + H2O = alpha,alpha-trehalose + phosphate</text>
        <dbReference type="Rhea" id="RHEA:23420"/>
        <dbReference type="ChEBI" id="CHEBI:15377"/>
        <dbReference type="ChEBI" id="CHEBI:16551"/>
        <dbReference type="ChEBI" id="CHEBI:43474"/>
        <dbReference type="ChEBI" id="CHEBI:58429"/>
        <dbReference type="EC" id="3.1.3.12"/>
    </reaction>
</comment>
<dbReference type="Gene3D" id="3.40.50.1000">
    <property type="entry name" value="HAD superfamily/HAD-like"/>
    <property type="match status" value="1"/>
</dbReference>
<dbReference type="PANTHER" id="PTHR43768:SF27">
    <property type="entry name" value="TREHALOSE-PHOSPHATE PHOSPHATASE A"/>
    <property type="match status" value="1"/>
</dbReference>